<accession>A0ABV6RAS7</accession>
<organism evidence="4 5">
    <name type="scientific">Brachybacterium hainanense</name>
    <dbReference type="NCBI Taxonomy" id="1541174"/>
    <lineage>
        <taxon>Bacteria</taxon>
        <taxon>Bacillati</taxon>
        <taxon>Actinomycetota</taxon>
        <taxon>Actinomycetes</taxon>
        <taxon>Micrococcales</taxon>
        <taxon>Dermabacteraceae</taxon>
        <taxon>Brachybacterium</taxon>
    </lineage>
</organism>
<proteinExistence type="inferred from homology"/>
<keyword evidence="5" id="KW-1185">Reference proteome</keyword>
<sequence length="469" mass="48077">MDAQKLWRPLAFVLCAAVPVGFYAVGDATDAFPGVLTLVQEDTGTDFRPPAQAEELPRADPAAMIPLASPSVVDGTGASLDARMSAHAELPVVHGGLAYAVVDAQTGTVLAEREADSALVPASTLKLLSAAAVLRARSGEDTLATRAQLDGSTLTLIGEGDMFLTDQRLGELADQAAAMVAEHGGGPVALVLDDTFITEGTNPAWGANGPAGGWVSPVAALAIDEGRLDGEQYGAKSADPAGDAAERFAQLLRERGVEVTGDVTRGRAAPQDAAKPEVRIESAPLEEIVRHVLTISDNTGAELLAYLVADARGAEMTPSGASGAVEAEIRDLAAQLGIPEADLDALEIHDGSGLSVQNRVPPRLFAVVLGEVASGGAPELEPLLYDVPIGGLTGTLAERFGEPDAASARGIVRGKTGYLSGTATLAGVTTLPDGRTVTFMIAVHGFESTQASEAREAVDLVAAEIARSS</sequence>
<dbReference type="Gene3D" id="3.40.710.10">
    <property type="entry name" value="DD-peptidase/beta-lactamase superfamily"/>
    <property type="match status" value="2"/>
</dbReference>
<feature type="chain" id="PRO_5047105941" evidence="3">
    <location>
        <begin position="25"/>
        <end position="469"/>
    </location>
</feature>
<comment type="caution">
    <text evidence="4">The sequence shown here is derived from an EMBL/GenBank/DDBJ whole genome shotgun (WGS) entry which is preliminary data.</text>
</comment>
<evidence type="ECO:0000256" key="2">
    <source>
        <dbReference type="ARBA" id="ARBA00022801"/>
    </source>
</evidence>
<evidence type="ECO:0000256" key="3">
    <source>
        <dbReference type="SAM" id="SignalP"/>
    </source>
</evidence>
<name>A0ABV6RAS7_9MICO</name>
<dbReference type="InterPro" id="IPR000667">
    <property type="entry name" value="Peptidase_S13"/>
</dbReference>
<dbReference type="PRINTS" id="PR00922">
    <property type="entry name" value="DADACBPTASE3"/>
</dbReference>
<dbReference type="SUPFAM" id="SSF56601">
    <property type="entry name" value="beta-lactamase/transpeptidase-like"/>
    <property type="match status" value="1"/>
</dbReference>
<evidence type="ECO:0000313" key="5">
    <source>
        <dbReference type="Proteomes" id="UP001589793"/>
    </source>
</evidence>
<dbReference type="Pfam" id="PF02113">
    <property type="entry name" value="Peptidase_S13"/>
    <property type="match status" value="2"/>
</dbReference>
<dbReference type="InterPro" id="IPR012338">
    <property type="entry name" value="Beta-lactam/transpept-like"/>
</dbReference>
<comment type="similarity">
    <text evidence="1">Belongs to the peptidase S13 family.</text>
</comment>
<dbReference type="Proteomes" id="UP001589793">
    <property type="component" value="Unassembled WGS sequence"/>
</dbReference>
<keyword evidence="2" id="KW-0378">Hydrolase</keyword>
<dbReference type="PANTHER" id="PTHR30023:SF0">
    <property type="entry name" value="PENICILLIN-SENSITIVE CARBOXYPEPTIDASE A"/>
    <property type="match status" value="1"/>
</dbReference>
<feature type="signal peptide" evidence="3">
    <location>
        <begin position="1"/>
        <end position="24"/>
    </location>
</feature>
<dbReference type="RefSeq" id="WP_376980026.1">
    <property type="nucleotide sequence ID" value="NZ_JBHLSV010000009.1"/>
</dbReference>
<dbReference type="EMBL" id="JBHLSV010000009">
    <property type="protein sequence ID" value="MFC0674090.1"/>
    <property type="molecule type" value="Genomic_DNA"/>
</dbReference>
<keyword evidence="4" id="KW-0121">Carboxypeptidase</keyword>
<protein>
    <submittedName>
        <fullName evidence="4">D-alanyl-D-alanine carboxypeptidase/D-alanyl-D-alanine-endopeptidase</fullName>
    </submittedName>
</protein>
<keyword evidence="3" id="KW-0732">Signal</keyword>
<dbReference type="GO" id="GO:0004180">
    <property type="term" value="F:carboxypeptidase activity"/>
    <property type="evidence" value="ECO:0007669"/>
    <property type="project" value="UniProtKB-KW"/>
</dbReference>
<dbReference type="PANTHER" id="PTHR30023">
    <property type="entry name" value="D-ALANYL-D-ALANINE CARBOXYPEPTIDASE"/>
    <property type="match status" value="1"/>
</dbReference>
<evidence type="ECO:0000313" key="4">
    <source>
        <dbReference type="EMBL" id="MFC0674090.1"/>
    </source>
</evidence>
<reference evidence="4 5" key="1">
    <citation type="submission" date="2024-09" db="EMBL/GenBank/DDBJ databases">
        <authorList>
            <person name="Sun Q."/>
            <person name="Mori K."/>
        </authorList>
    </citation>
    <scope>NUCLEOTIDE SEQUENCE [LARGE SCALE GENOMIC DNA]</scope>
    <source>
        <strain evidence="4 5">CICC 10874</strain>
    </source>
</reference>
<gene>
    <name evidence="4" type="ORF">ACFFF6_09000</name>
</gene>
<evidence type="ECO:0000256" key="1">
    <source>
        <dbReference type="ARBA" id="ARBA00006096"/>
    </source>
</evidence>
<keyword evidence="4" id="KW-0645">Protease</keyword>